<dbReference type="eggNOG" id="KOG0158">
    <property type="taxonomic scope" value="Eukaryota"/>
</dbReference>
<dbReference type="SUPFAM" id="SSF48264">
    <property type="entry name" value="Cytochrome P450"/>
    <property type="match status" value="2"/>
</dbReference>
<evidence type="ECO:0000256" key="9">
    <source>
        <dbReference type="ARBA" id="ARBA00022848"/>
    </source>
</evidence>
<dbReference type="InterPro" id="IPR036396">
    <property type="entry name" value="Cyt_P450_sf"/>
</dbReference>
<comment type="catalytic activity">
    <reaction evidence="14">
        <text>an organic molecule + reduced [NADPH--hemoprotein reductase] + O2 = an alcohol + oxidized [NADPH--hemoprotein reductase] + H2O + H(+)</text>
        <dbReference type="Rhea" id="RHEA:17149"/>
        <dbReference type="Rhea" id="RHEA-COMP:11964"/>
        <dbReference type="Rhea" id="RHEA-COMP:11965"/>
        <dbReference type="ChEBI" id="CHEBI:15377"/>
        <dbReference type="ChEBI" id="CHEBI:15378"/>
        <dbReference type="ChEBI" id="CHEBI:15379"/>
        <dbReference type="ChEBI" id="CHEBI:30879"/>
        <dbReference type="ChEBI" id="CHEBI:57618"/>
        <dbReference type="ChEBI" id="CHEBI:58210"/>
        <dbReference type="ChEBI" id="CHEBI:142491"/>
        <dbReference type="EC" id="1.14.14.1"/>
    </reaction>
</comment>
<evidence type="ECO:0000313" key="17">
    <source>
        <dbReference type="Proteomes" id="UP000007151"/>
    </source>
</evidence>
<evidence type="ECO:0000256" key="15">
    <source>
        <dbReference type="SAM" id="Phobius"/>
    </source>
</evidence>
<dbReference type="GO" id="GO:0020037">
    <property type="term" value="F:heme binding"/>
    <property type="evidence" value="ECO:0007669"/>
    <property type="project" value="InterPro"/>
</dbReference>
<keyword evidence="13 15" id="KW-0472">Membrane</keyword>
<sequence>MIVFLLWVVVLVAALALYYRQIYSRFSKFGVKQNNIVPFFGNMLKITLGMEHFAENIDSMYKNFPEERFIGRFEFSKPGVLIRDLELIKKVTVKDFEHFLDHRGFVDDKVEPLFARNLFSLKGQEWKDMRSTLSPAFTSSKIKQMVPFMEEVGEMMVRAVKKNIENSKVGQIEIDVKDLTSRYSNDVIASCAFGLKVDSHTTEDNEFYEMGKKASTFKFKQMLLFFMNSALPFVARLFKLKLFSRETTDFFVDLVQDTMKEREDKKIIRPDMIHLLMEAKKGKLTYDVANGKADSNVGFSTVEESDLGQKPVTRVWSDSDLIAQAVMFFITAFETISTVASFTLYELAVNPDVQDKLFQEIKEHNAKFGGKLDFNSIQNLTYLDMVVSEVLRLWPPAIVLDRVCNKDYNLGKPNSKATEDFIVRKGELVGVPVMSIHRDPQYFQNPNKFDPERFSEENRHLIDLMTYMPFGYGPRNCIGSRFALCEVKVLTYQIILNFEISPAEKTCIPAKSRMERHEVDPKSGFHELQDQADGTVYMILEIWIVVLFVAAVLYYRQVYSRFTKYGVKQQTPFPLFGNMWRVTLRLEHFTDTMNSMYKEFPEERFIGRFEFIKPCLFVTDIELIKKITVKDFEHFLDRSGFSVEVDPLFSRNLFSLKGQEWKDMRSTLSPAFTSSKIKQMVPFMEEVGEMMIQAVKNKIKNSGSEWIEIDCKDLTTRYTNDVIASCAFGIKVDSHTNVDNDFYKIGKIASTFKTRDVILFQLYSAAPFLGKFFKLELLSTKTRNFFIDLVLSTMKERETHNIIRPDMIHLLMEAKKGRLHHEKDVINADDGFATVEESEVGKNNKHKSWSDTDLIAQAVLFFIAAFEVVSTAMTFTLTELALHPDVKERLALEIKEHNEKYGGKIDLHSIQTLTYLDMVISEVLRLWVPTILIERMCVKDYNMGKSNGEAKEDFILRKGESLHIPTWCIHRDPQFFPNPNKFDPERFSKENRHLIHPIAYMPFGLGPRNCIGSRFALCELKLLVYQILLNFDLSPTKKTCIPARLNKSSFHLQLEGGHALKFRSRYNLIL</sequence>
<comment type="cofactor">
    <cofactor evidence="1">
        <name>heme</name>
        <dbReference type="ChEBI" id="CHEBI:30413"/>
    </cofactor>
</comment>
<dbReference type="InterPro" id="IPR050476">
    <property type="entry name" value="Insect_CytP450_Detox"/>
</dbReference>
<dbReference type="Gene3D" id="1.10.630.10">
    <property type="entry name" value="Cytochrome P450"/>
    <property type="match status" value="2"/>
</dbReference>
<evidence type="ECO:0000256" key="11">
    <source>
        <dbReference type="ARBA" id="ARBA00023004"/>
    </source>
</evidence>
<feature type="transmembrane region" description="Helical" evidence="15">
    <location>
        <begin position="536"/>
        <end position="555"/>
    </location>
</feature>
<dbReference type="Proteomes" id="UP000007151">
    <property type="component" value="Unassembled WGS sequence"/>
</dbReference>
<evidence type="ECO:0000256" key="8">
    <source>
        <dbReference type="ARBA" id="ARBA00022824"/>
    </source>
</evidence>
<comment type="similarity">
    <text evidence="4">Belongs to the cytochrome P450 family.</text>
</comment>
<keyword evidence="11" id="KW-0408">Iron</keyword>
<keyword evidence="17" id="KW-1185">Reference proteome</keyword>
<dbReference type="GO" id="GO:0005506">
    <property type="term" value="F:iron ion binding"/>
    <property type="evidence" value="ECO:0007669"/>
    <property type="project" value="InterPro"/>
</dbReference>
<dbReference type="InterPro" id="IPR017972">
    <property type="entry name" value="Cyt_P450_CS"/>
</dbReference>
<dbReference type="PROSITE" id="PS00086">
    <property type="entry name" value="CYTOCHROME_P450"/>
    <property type="match status" value="2"/>
</dbReference>
<dbReference type="GO" id="GO:0005789">
    <property type="term" value="C:endoplasmic reticulum membrane"/>
    <property type="evidence" value="ECO:0007669"/>
    <property type="project" value="UniProtKB-SubCell"/>
</dbReference>
<protein>
    <recommendedName>
        <fullName evidence="5">unspecific monooxygenase</fullName>
        <ecNumber evidence="5">1.14.14.1</ecNumber>
    </recommendedName>
</protein>
<dbReference type="EC" id="1.14.14.1" evidence="5"/>
<dbReference type="InterPro" id="IPR001128">
    <property type="entry name" value="Cyt_P450"/>
</dbReference>
<keyword evidence="8" id="KW-0256">Endoplasmic reticulum</keyword>
<dbReference type="EMBL" id="AGBW02009651">
    <property type="protein sequence ID" value="OWR50238.1"/>
    <property type="molecule type" value="Genomic_DNA"/>
</dbReference>
<evidence type="ECO:0000256" key="2">
    <source>
        <dbReference type="ARBA" id="ARBA00004174"/>
    </source>
</evidence>
<dbReference type="CDD" id="cd11056">
    <property type="entry name" value="CYP6-like"/>
    <property type="match status" value="2"/>
</dbReference>
<keyword evidence="9" id="KW-0492">Microsome</keyword>
<evidence type="ECO:0000256" key="10">
    <source>
        <dbReference type="ARBA" id="ARBA00023002"/>
    </source>
</evidence>
<keyword evidence="12" id="KW-0503">Monooxygenase</keyword>
<evidence type="ECO:0000256" key="3">
    <source>
        <dbReference type="ARBA" id="ARBA00004406"/>
    </source>
</evidence>
<evidence type="ECO:0000256" key="12">
    <source>
        <dbReference type="ARBA" id="ARBA00023033"/>
    </source>
</evidence>
<evidence type="ECO:0000313" key="16">
    <source>
        <dbReference type="EMBL" id="OWR50238.1"/>
    </source>
</evidence>
<evidence type="ECO:0000256" key="5">
    <source>
        <dbReference type="ARBA" id="ARBA00012109"/>
    </source>
</evidence>
<accession>A0A212F932</accession>
<keyword evidence="10" id="KW-0560">Oxidoreductase</keyword>
<keyword evidence="15" id="KW-1133">Transmembrane helix</keyword>
<evidence type="ECO:0000256" key="7">
    <source>
        <dbReference type="ARBA" id="ARBA00022723"/>
    </source>
</evidence>
<dbReference type="FunCoup" id="A0A212F932">
    <property type="interactions" value="65"/>
</dbReference>
<evidence type="ECO:0000256" key="6">
    <source>
        <dbReference type="ARBA" id="ARBA00022617"/>
    </source>
</evidence>
<keyword evidence="15" id="KW-0812">Transmembrane</keyword>
<keyword evidence="7" id="KW-0479">Metal-binding</keyword>
<dbReference type="InParanoid" id="A0A212F932"/>
<dbReference type="KEGG" id="dpl:KGM_201160"/>
<dbReference type="AlphaFoldDB" id="A0A212F932"/>
<dbReference type="PRINTS" id="PR00463">
    <property type="entry name" value="EP450I"/>
</dbReference>
<organism evidence="16 17">
    <name type="scientific">Danaus plexippus plexippus</name>
    <dbReference type="NCBI Taxonomy" id="278856"/>
    <lineage>
        <taxon>Eukaryota</taxon>
        <taxon>Metazoa</taxon>
        <taxon>Ecdysozoa</taxon>
        <taxon>Arthropoda</taxon>
        <taxon>Hexapoda</taxon>
        <taxon>Insecta</taxon>
        <taxon>Pterygota</taxon>
        <taxon>Neoptera</taxon>
        <taxon>Endopterygota</taxon>
        <taxon>Lepidoptera</taxon>
        <taxon>Glossata</taxon>
        <taxon>Ditrysia</taxon>
        <taxon>Papilionoidea</taxon>
        <taxon>Nymphalidae</taxon>
        <taxon>Danainae</taxon>
        <taxon>Danaini</taxon>
        <taxon>Danaina</taxon>
        <taxon>Danaus</taxon>
        <taxon>Danaus</taxon>
    </lineage>
</organism>
<dbReference type="PRINTS" id="PR00385">
    <property type="entry name" value="P450"/>
</dbReference>
<dbReference type="Pfam" id="PF00067">
    <property type="entry name" value="p450"/>
    <property type="match status" value="2"/>
</dbReference>
<reference evidence="16 17" key="1">
    <citation type="journal article" date="2011" name="Cell">
        <title>The monarch butterfly genome yields insights into long-distance migration.</title>
        <authorList>
            <person name="Zhan S."/>
            <person name="Merlin C."/>
            <person name="Boore J.L."/>
            <person name="Reppert S.M."/>
        </authorList>
    </citation>
    <scope>NUCLEOTIDE SEQUENCE [LARGE SCALE GENOMIC DNA]</scope>
    <source>
        <strain evidence="16">F-2</strain>
    </source>
</reference>
<comment type="subcellular location">
    <subcellularLocation>
        <location evidence="3">Endoplasmic reticulum membrane</location>
        <topology evidence="3">Peripheral membrane protein</topology>
    </subcellularLocation>
    <subcellularLocation>
        <location evidence="2">Microsome membrane</location>
        <topology evidence="2">Peripheral membrane protein</topology>
    </subcellularLocation>
</comment>
<dbReference type="FunFam" id="1.10.630.10:FF:000042">
    <property type="entry name" value="Cytochrome P450"/>
    <property type="match status" value="2"/>
</dbReference>
<dbReference type="PANTHER" id="PTHR24292:SF54">
    <property type="entry name" value="CYP9F3-RELATED"/>
    <property type="match status" value="1"/>
</dbReference>
<keyword evidence="6" id="KW-0349">Heme</keyword>
<evidence type="ECO:0000256" key="1">
    <source>
        <dbReference type="ARBA" id="ARBA00001971"/>
    </source>
</evidence>
<evidence type="ECO:0000256" key="4">
    <source>
        <dbReference type="ARBA" id="ARBA00010617"/>
    </source>
</evidence>
<dbReference type="PANTHER" id="PTHR24292">
    <property type="entry name" value="CYTOCHROME P450"/>
    <property type="match status" value="1"/>
</dbReference>
<name>A0A212F932_DANPL</name>
<dbReference type="STRING" id="278856.A0A212F932"/>
<gene>
    <name evidence="16" type="ORF">KGM_201160</name>
</gene>
<dbReference type="GO" id="GO:0016712">
    <property type="term" value="F:oxidoreductase activity, acting on paired donors, with incorporation or reduction of molecular oxygen, reduced flavin or flavoprotein as one donor, and incorporation of one atom of oxygen"/>
    <property type="evidence" value="ECO:0007669"/>
    <property type="project" value="UniProtKB-EC"/>
</dbReference>
<comment type="caution">
    <text evidence="16">The sequence shown here is derived from an EMBL/GenBank/DDBJ whole genome shotgun (WGS) entry which is preliminary data.</text>
</comment>
<evidence type="ECO:0000256" key="14">
    <source>
        <dbReference type="ARBA" id="ARBA00047827"/>
    </source>
</evidence>
<dbReference type="InterPro" id="IPR002401">
    <property type="entry name" value="Cyt_P450_E_grp-I"/>
</dbReference>
<proteinExistence type="inferred from homology"/>
<feature type="transmembrane region" description="Helical" evidence="15">
    <location>
        <begin position="854"/>
        <end position="877"/>
    </location>
</feature>
<evidence type="ECO:0000256" key="13">
    <source>
        <dbReference type="ARBA" id="ARBA00023136"/>
    </source>
</evidence>